<proteinExistence type="predicted"/>
<keyword evidence="2" id="KW-1185">Reference proteome</keyword>
<accession>V5F446</accession>
<dbReference type="Proteomes" id="UP000017800">
    <property type="component" value="Unassembled WGS sequence"/>
</dbReference>
<name>V5F446_9VIBR</name>
<protein>
    <recommendedName>
        <fullName evidence="3">Protein kinase domain-containing protein</fullName>
    </recommendedName>
</protein>
<evidence type="ECO:0000313" key="1">
    <source>
        <dbReference type="EMBL" id="GAD89989.1"/>
    </source>
</evidence>
<evidence type="ECO:0008006" key="3">
    <source>
        <dbReference type="Google" id="ProtNLM"/>
    </source>
</evidence>
<dbReference type="EMBL" id="BAUJ01000031">
    <property type="protein sequence ID" value="GAD89989.1"/>
    <property type="molecule type" value="Genomic_DNA"/>
</dbReference>
<evidence type="ECO:0000313" key="2">
    <source>
        <dbReference type="Proteomes" id="UP000017800"/>
    </source>
</evidence>
<gene>
    <name evidence="1" type="ORF">VHA01S_031_00020</name>
</gene>
<dbReference type="RefSeq" id="WP_023404343.1">
    <property type="nucleotide sequence ID" value="NZ_BAUJ01000031.1"/>
</dbReference>
<dbReference type="AlphaFoldDB" id="V5F446"/>
<reference evidence="1 2" key="1">
    <citation type="submission" date="2013-10" db="EMBL/GenBank/DDBJ databases">
        <authorList>
            <person name="Ichikawa N."/>
            <person name="Kimura A."/>
            <person name="Ohji S."/>
            <person name="Hosoyama A."/>
            <person name="Fujita N."/>
        </authorList>
    </citation>
    <scope>NUCLEOTIDE SEQUENCE [LARGE SCALE GENOMIC DNA]</scope>
    <source>
        <strain evidence="1 2">NBRC 102217</strain>
    </source>
</reference>
<organism evidence="1 2">
    <name type="scientific">Vibrio halioticoli NBRC 102217</name>
    <dbReference type="NCBI Taxonomy" id="1219072"/>
    <lineage>
        <taxon>Bacteria</taxon>
        <taxon>Pseudomonadati</taxon>
        <taxon>Pseudomonadota</taxon>
        <taxon>Gammaproteobacteria</taxon>
        <taxon>Vibrionales</taxon>
        <taxon>Vibrionaceae</taxon>
        <taxon>Vibrio</taxon>
    </lineage>
</organism>
<reference evidence="1 2" key="2">
    <citation type="submission" date="2013-11" db="EMBL/GenBank/DDBJ databases">
        <title>Whole genome shotgun sequence of Vibrio halioticoli NBRC 102217.</title>
        <authorList>
            <person name="Isaki S."/>
            <person name="Kimura A."/>
            <person name="Ohji S."/>
            <person name="Hosoyama A."/>
            <person name="Fujita N."/>
            <person name="Hashimoto M."/>
            <person name="Hosoyama Y."/>
            <person name="Yamazoe A."/>
        </authorList>
    </citation>
    <scope>NUCLEOTIDE SEQUENCE [LARGE SCALE GENOMIC DNA]</scope>
    <source>
        <strain evidence="1 2">NBRC 102217</strain>
    </source>
</reference>
<comment type="caution">
    <text evidence="1">The sequence shown here is derived from an EMBL/GenBank/DDBJ whole genome shotgun (WGS) entry which is preliminary data.</text>
</comment>
<sequence length="236" mass="27161">MMHKKAYIFNAYTKNSYTPQNVVKEVNAYYKRVSIAGILVPKHFQCYVKNREVLIFQSNIVGEKVSDLLETTPDNKLINQALTSVVELFKLSWHEGVFLDLKLSNLITTDGGKIAYIDFFPSLTIENINAIRNTNNHNILIDSVCHSLTQLGGLAVYWFKHLLKNSYIDESSLKQCIRSTLTLIENMCGIALLSSMSNIRIQSYVERLRLMQKFVAHKYSLPEFKIRFLQESYYSG</sequence>